<dbReference type="InterPro" id="IPR009057">
    <property type="entry name" value="Homeodomain-like_sf"/>
</dbReference>
<dbReference type="PANTHER" id="PTHR30055:SF234">
    <property type="entry name" value="HTH-TYPE TRANSCRIPTIONAL REGULATOR BETI"/>
    <property type="match status" value="1"/>
</dbReference>
<dbReference type="InterPro" id="IPR001647">
    <property type="entry name" value="HTH_TetR"/>
</dbReference>
<evidence type="ECO:0000313" key="7">
    <source>
        <dbReference type="Proteomes" id="UP000706039"/>
    </source>
</evidence>
<dbReference type="PANTHER" id="PTHR30055">
    <property type="entry name" value="HTH-TYPE TRANSCRIPTIONAL REGULATOR RUTR"/>
    <property type="match status" value="1"/>
</dbReference>
<feature type="domain" description="HTH tetR-type" evidence="5">
    <location>
        <begin position="28"/>
        <end position="88"/>
    </location>
</feature>
<comment type="caution">
    <text evidence="6">The sequence shown here is derived from an EMBL/GenBank/DDBJ whole genome shotgun (WGS) entry which is preliminary data.</text>
</comment>
<evidence type="ECO:0000259" key="5">
    <source>
        <dbReference type="PROSITE" id="PS50977"/>
    </source>
</evidence>
<keyword evidence="7" id="KW-1185">Reference proteome</keyword>
<proteinExistence type="predicted"/>
<evidence type="ECO:0000256" key="1">
    <source>
        <dbReference type="ARBA" id="ARBA00023015"/>
    </source>
</evidence>
<evidence type="ECO:0000256" key="2">
    <source>
        <dbReference type="ARBA" id="ARBA00023125"/>
    </source>
</evidence>
<organism evidence="6 7">
    <name type="scientific">Sphingomonas colocasiae</name>
    <dbReference type="NCBI Taxonomy" id="1848973"/>
    <lineage>
        <taxon>Bacteria</taxon>
        <taxon>Pseudomonadati</taxon>
        <taxon>Pseudomonadota</taxon>
        <taxon>Alphaproteobacteria</taxon>
        <taxon>Sphingomonadales</taxon>
        <taxon>Sphingomonadaceae</taxon>
        <taxon>Sphingomonas</taxon>
    </lineage>
</organism>
<dbReference type="Gene3D" id="1.10.357.10">
    <property type="entry name" value="Tetracycline Repressor, domain 2"/>
    <property type="match status" value="1"/>
</dbReference>
<sequence length="248" mass="28019">MRRSISPCHASVAGASAAAPINAGTTRRLTRQDWIAAARKLLLKRGIDEVKVDHLARQMRVTRSSFYSYFDNRKDLFEALLADWEARNYFDLARIQARWARSPSEMAAVIGLWLAEDPNARAFDIALRAWARRTAGTADSIRRVDDAWIGLLRKSFERDGRAADEALVRARITYLHQIGYWALDLDEKQDERVRLVPVYYRVLTGHEAPAELGKALTRQASTKPVKRVASARAIQLIPVPSSPTRPRA</sequence>
<dbReference type="SUPFAM" id="SSF46689">
    <property type="entry name" value="Homeodomain-like"/>
    <property type="match status" value="1"/>
</dbReference>
<accession>A0ABS7PQ20</accession>
<keyword evidence="1" id="KW-0805">Transcription regulation</keyword>
<dbReference type="EMBL" id="JAINVV010000006">
    <property type="protein sequence ID" value="MBY8823417.1"/>
    <property type="molecule type" value="Genomic_DNA"/>
</dbReference>
<evidence type="ECO:0000313" key="6">
    <source>
        <dbReference type="EMBL" id="MBY8823417.1"/>
    </source>
</evidence>
<dbReference type="InterPro" id="IPR050109">
    <property type="entry name" value="HTH-type_TetR-like_transc_reg"/>
</dbReference>
<dbReference type="RefSeq" id="WP_222990525.1">
    <property type="nucleotide sequence ID" value="NZ_JAINVV010000006.1"/>
</dbReference>
<keyword evidence="2 4" id="KW-0238">DNA-binding</keyword>
<dbReference type="PRINTS" id="PR00455">
    <property type="entry name" value="HTHTETR"/>
</dbReference>
<feature type="DNA-binding region" description="H-T-H motif" evidence="4">
    <location>
        <begin position="51"/>
        <end position="70"/>
    </location>
</feature>
<dbReference type="PROSITE" id="PS50977">
    <property type="entry name" value="HTH_TETR_2"/>
    <property type="match status" value="1"/>
</dbReference>
<evidence type="ECO:0000256" key="3">
    <source>
        <dbReference type="ARBA" id="ARBA00023163"/>
    </source>
</evidence>
<protein>
    <submittedName>
        <fullName evidence="6">TetR/AcrR family transcriptional regulator</fullName>
    </submittedName>
</protein>
<dbReference type="Proteomes" id="UP000706039">
    <property type="component" value="Unassembled WGS sequence"/>
</dbReference>
<name>A0ABS7PQ20_9SPHN</name>
<reference evidence="6 7" key="1">
    <citation type="submission" date="2021-08" db="EMBL/GenBank/DDBJ databases">
        <authorList>
            <person name="Tuo L."/>
        </authorList>
    </citation>
    <scope>NUCLEOTIDE SEQUENCE [LARGE SCALE GENOMIC DNA]</scope>
    <source>
        <strain evidence="6 7">JCM 31229</strain>
    </source>
</reference>
<keyword evidence="3" id="KW-0804">Transcription</keyword>
<gene>
    <name evidence="6" type="ORF">K7G82_14025</name>
</gene>
<dbReference type="Pfam" id="PF00440">
    <property type="entry name" value="TetR_N"/>
    <property type="match status" value="1"/>
</dbReference>
<evidence type="ECO:0000256" key="4">
    <source>
        <dbReference type="PROSITE-ProRule" id="PRU00335"/>
    </source>
</evidence>